<dbReference type="SMART" id="SM00164">
    <property type="entry name" value="TBC"/>
    <property type="match status" value="1"/>
</dbReference>
<feature type="compositionally biased region" description="Basic and acidic residues" evidence="4">
    <location>
        <begin position="1216"/>
        <end position="1233"/>
    </location>
</feature>
<name>A0A6P8YFV6_THRPL</name>
<dbReference type="FunFam" id="1.10.8.270:FF:000001">
    <property type="entry name" value="TBC1 domain family member 1"/>
    <property type="match status" value="1"/>
</dbReference>
<protein>
    <submittedName>
        <fullName evidence="7">TBC1 domain family member 1 isoform X1</fullName>
    </submittedName>
</protein>
<feature type="compositionally biased region" description="Polar residues" evidence="4">
    <location>
        <begin position="611"/>
        <end position="622"/>
    </location>
</feature>
<evidence type="ECO:0000259" key="5">
    <source>
        <dbReference type="PROSITE" id="PS50086"/>
    </source>
</evidence>
<dbReference type="InterPro" id="IPR050302">
    <property type="entry name" value="Rab_GAP_TBC_domain"/>
</dbReference>
<organism evidence="7">
    <name type="scientific">Thrips palmi</name>
    <name type="common">Melon thrips</name>
    <dbReference type="NCBI Taxonomy" id="161013"/>
    <lineage>
        <taxon>Eukaryota</taxon>
        <taxon>Metazoa</taxon>
        <taxon>Ecdysozoa</taxon>
        <taxon>Arthropoda</taxon>
        <taxon>Hexapoda</taxon>
        <taxon>Insecta</taxon>
        <taxon>Pterygota</taxon>
        <taxon>Neoptera</taxon>
        <taxon>Paraneoptera</taxon>
        <taxon>Thysanoptera</taxon>
        <taxon>Terebrantia</taxon>
        <taxon>Thripoidea</taxon>
        <taxon>Thripidae</taxon>
        <taxon>Thrips</taxon>
    </lineage>
</organism>
<feature type="compositionally biased region" description="Polar residues" evidence="4">
    <location>
        <begin position="664"/>
        <end position="673"/>
    </location>
</feature>
<sequence length="1549" mass="172278">MSSPMGILVDYLGFAAMDRRFSSPMMPWIIAEIRLRGMKEKMSLSICDGFIKGYSAGESDPMHLSTANSEPLFKHSLSQVKKYSHIFGNHCTFLYFMRDPMEPNLLFCYLYQSEDPQDVMELFTQMRDQIRDGSPHPGSSGSVGQPGRSLSSAANLTSLCVDISPSTSHFFEVLYIGKIKVSHRKVPESFIDDALEKFRLHDLEKEKEKGRLVENAGKAILMRNNSSSRILPPGAMAAAVNSERRGSQDSMYGGSDLGSAENISHNPGLAPASSLAGSTLGPVPSIALSGSVETLAPGAAPGSVSDTAPAASDASGNAPEEAKSGAPEETWGKQNSLPLESMRARAGSAGSALMKRPEMGSTTTVEHNRTMLFLVGRSDLRLISPDRKQVLLHKNLRDIASCIQGVKNSDHFGFICREQNAENFIGYVFKCQSESFADDVVGAITQAFQSTSEAYKKEKQPVMSCEHCPMVWFHKLCTELEGLSDRRAQQVIFRRLELLPEEEQGILLTKFQGSENSSHTKGLREQNEFLMMLIRAHCESKQARHVHDTAENRSEFLNQYLGGSTIFMKAKRSLTSSFDHLLKRRGSRDDFNPMAKEHSLPINASLCKENGSANRSSPSANGVPTLELPPDHDENSSDPHRPRSSTIGSGEAMKKEMSLPGTLSAGSSQPQLTSSPVPGSPGSPQPKGSQMMNIFLKVGNTPKASSMLPDDTPEDVRRHSGSWRQAIFKTVVTPSKSSEGAEAQDIPVKKSREELRSLWKKAINQQVLLIRMEKENARLRARQEEATVKRIKLEYDEIGSCMREVMEVWDLLISKESRVSARCDNQMLLQAIRQGVPRSKRGDVWHFLAEQYCLKIPPIDTTNFPNYNVPYEDLLRQLTSHQHAILIDLGRTFPGHTYFASPLGPGQLALFNLLKAYSLLDPEVGYCQGLSFVAGILLLHMSEDVAFFLLRHLMFRRGLRRQYLPDMAALQVQLYQLSRLLHDQQPALYSHLDKHEVAPTLYAAPWMLTLFASQFPLGFVARVFDLMFVESPEIIFRVAIALLSEHKDGILSCDSFEEIMDYLKTKVPNIDKVKLDRIMKKVFNMDVTKQLHEYEVEYHVLQEEMSSPRPEAEKIRQLNQENKQLQEQLEISSSNMHRLETSRTLQQAQLNRLESQVRSLEVSISTLGGFISTLIENHKDIEIPGDVRRLVAQLSAPGLDRRKNSGNLGLGNILKPRHDPPNTMKPDPKHDSKFTLNLSKNDPMARTKSDPPRMIPSPRSFPLKVIEDDDRYESNLRPTLSLQNGSTINSMNSKTVSGRPYPLKSAASSPNLTSKMSSFFQKVQIPQSEQRMNSMNRGQNELDKLQEGRISSDHSGSDVRGFGPGNVLNNDCLFEDIPLNDGNEPLSANNDVAFKENQQPLRRIDIVKQQQTIHKYDPHSGTDFQIQAIGSSPIQNLSLDTQVSKGGKQHTIDASLHDSRSESIDSLQTPTLHPLDTCSDVSFSYGGTTKLKTIRPLRAQLGRNATIAAFSPTSLPQSSSSSPSSPEIENPNSDKISGIVPPKKELMLS</sequence>
<keyword evidence="1" id="KW-0343">GTPase activation</keyword>
<feature type="region of interest" description="Disordered" evidence="4">
    <location>
        <begin position="1508"/>
        <end position="1549"/>
    </location>
</feature>
<dbReference type="CTD" id="40704"/>
<dbReference type="KEGG" id="tpal:117641831"/>
<dbReference type="Gene3D" id="1.10.10.2750">
    <property type="match status" value="1"/>
</dbReference>
<feature type="region of interest" description="Disordered" evidence="4">
    <location>
        <begin position="1442"/>
        <end position="1470"/>
    </location>
</feature>
<feature type="compositionally biased region" description="Low complexity" evidence="4">
    <location>
        <begin position="1511"/>
        <end position="1526"/>
    </location>
</feature>
<dbReference type="Pfam" id="PF00566">
    <property type="entry name" value="RabGAP-TBC"/>
    <property type="match status" value="1"/>
</dbReference>
<dbReference type="InParanoid" id="A0A6P8YFV6"/>
<evidence type="ECO:0000256" key="2">
    <source>
        <dbReference type="ARBA" id="ARBA00022553"/>
    </source>
</evidence>
<dbReference type="FunCoup" id="A0A6P8YFV6">
    <property type="interactions" value="689"/>
</dbReference>
<dbReference type="OrthoDB" id="295078at2759"/>
<feature type="coiled-coil region" evidence="3">
    <location>
        <begin position="1084"/>
        <end position="1163"/>
    </location>
</feature>
<evidence type="ECO:0000256" key="3">
    <source>
        <dbReference type="SAM" id="Coils"/>
    </source>
</evidence>
<dbReference type="Pfam" id="PF11830">
    <property type="entry name" value="DUF3350"/>
    <property type="match status" value="1"/>
</dbReference>
<feature type="region of interest" description="Disordered" evidence="4">
    <location>
        <begin position="1202"/>
        <end position="1261"/>
    </location>
</feature>
<evidence type="ECO:0000256" key="1">
    <source>
        <dbReference type="ARBA" id="ARBA00022468"/>
    </source>
</evidence>
<evidence type="ECO:0000256" key="4">
    <source>
        <dbReference type="SAM" id="MobiDB-lite"/>
    </source>
</evidence>
<dbReference type="InterPro" id="IPR006020">
    <property type="entry name" value="PTB/PI_dom"/>
</dbReference>
<feature type="compositionally biased region" description="Polar residues" evidence="4">
    <location>
        <begin position="1280"/>
        <end position="1296"/>
    </location>
</feature>
<evidence type="ECO:0000313" key="7">
    <source>
        <dbReference type="RefSeq" id="XP_034235386.1"/>
    </source>
</evidence>
<dbReference type="InterPro" id="IPR000195">
    <property type="entry name" value="Rab-GAP-TBC_dom"/>
</dbReference>
<dbReference type="Gene3D" id="2.30.29.30">
    <property type="entry name" value="Pleckstrin-homology domain (PH domain)/Phosphotyrosine-binding domain (PTB)"/>
    <property type="match status" value="1"/>
</dbReference>
<dbReference type="SMART" id="SM00462">
    <property type="entry name" value="PTB"/>
    <property type="match status" value="1"/>
</dbReference>
<dbReference type="GeneID" id="117641831"/>
<gene>
    <name evidence="7" type="primary">LOC117641831</name>
</gene>
<dbReference type="SUPFAM" id="SSF47923">
    <property type="entry name" value="Ypt/Rab-GAP domain of gyp1p"/>
    <property type="match status" value="2"/>
</dbReference>
<dbReference type="Pfam" id="PF00640">
    <property type="entry name" value="PID"/>
    <property type="match status" value="1"/>
</dbReference>
<feature type="compositionally biased region" description="Basic and acidic residues" evidence="4">
    <location>
        <begin position="629"/>
        <end position="641"/>
    </location>
</feature>
<feature type="region of interest" description="Disordered" evidence="4">
    <location>
        <begin position="298"/>
        <end position="353"/>
    </location>
</feature>
<dbReference type="PANTHER" id="PTHR47219:SF16">
    <property type="entry name" value="GTPASE ACTIVATING PROTEIN"/>
    <property type="match status" value="1"/>
</dbReference>
<dbReference type="Gene3D" id="1.10.8.270">
    <property type="entry name" value="putative rabgap domain of human tbc1 domain family member 14 like domains"/>
    <property type="match status" value="1"/>
</dbReference>
<evidence type="ECO:0000313" key="6">
    <source>
        <dbReference type="Proteomes" id="UP000515158"/>
    </source>
</evidence>
<dbReference type="Proteomes" id="UP000515158">
    <property type="component" value="Unplaced"/>
</dbReference>
<dbReference type="InterPro" id="IPR035969">
    <property type="entry name" value="Rab-GAP_TBC_sf"/>
</dbReference>
<feature type="region of interest" description="Disordered" evidence="4">
    <location>
        <begin position="236"/>
        <end position="265"/>
    </location>
</feature>
<reference evidence="7" key="1">
    <citation type="submission" date="2025-08" db="UniProtKB">
        <authorList>
            <consortium name="RefSeq"/>
        </authorList>
    </citation>
    <scope>IDENTIFICATION</scope>
    <source>
        <tissue evidence="7">Total insect</tissue>
    </source>
</reference>
<feature type="compositionally biased region" description="Low complexity" evidence="4">
    <location>
        <begin position="135"/>
        <end position="149"/>
    </location>
</feature>
<dbReference type="InterPro" id="IPR011993">
    <property type="entry name" value="PH-like_dom_sf"/>
</dbReference>
<dbReference type="SUPFAM" id="SSF50729">
    <property type="entry name" value="PH domain-like"/>
    <property type="match status" value="2"/>
</dbReference>
<dbReference type="FunFam" id="1.10.10.2750:FF:000002">
    <property type="entry name" value="TBC1 domain family member 4"/>
    <property type="match status" value="1"/>
</dbReference>
<feature type="region of interest" description="Disordered" evidence="4">
    <location>
        <begin position="129"/>
        <end position="149"/>
    </location>
</feature>
<dbReference type="CDD" id="cd01269">
    <property type="entry name" value="PTB_TBC1D1_like"/>
    <property type="match status" value="1"/>
</dbReference>
<dbReference type="FunFam" id="1.10.472.80:FF:000043">
    <property type="entry name" value="Pollux, isoform A"/>
    <property type="match status" value="1"/>
</dbReference>
<dbReference type="PROSITE" id="PS50086">
    <property type="entry name" value="TBC_RABGAP"/>
    <property type="match status" value="1"/>
</dbReference>
<dbReference type="PANTHER" id="PTHR47219">
    <property type="entry name" value="RAB GTPASE-ACTIVATING PROTEIN 1-LIKE"/>
    <property type="match status" value="1"/>
</dbReference>
<proteinExistence type="predicted"/>
<dbReference type="RefSeq" id="XP_034235386.1">
    <property type="nucleotide sequence ID" value="XM_034379495.1"/>
</dbReference>
<feature type="region of interest" description="Disordered" evidence="4">
    <location>
        <begin position="701"/>
        <end position="720"/>
    </location>
</feature>
<keyword evidence="6" id="KW-1185">Reference proteome</keyword>
<feature type="region of interest" description="Disordered" evidence="4">
    <location>
        <begin position="1280"/>
        <end position="1309"/>
    </location>
</feature>
<feature type="domain" description="Rab-GAP TBC" evidence="5">
    <location>
        <begin position="835"/>
        <end position="1031"/>
    </location>
</feature>
<keyword evidence="2" id="KW-0597">Phosphoprotein</keyword>
<accession>A0A6P8YFV6</accession>
<dbReference type="InterPro" id="IPR021785">
    <property type="entry name" value="DUF3350"/>
</dbReference>
<keyword evidence="3" id="KW-0175">Coiled coil</keyword>
<dbReference type="Gene3D" id="1.10.472.80">
    <property type="entry name" value="Ypt/Rab-GAP domain of gyp1p, domain 3"/>
    <property type="match status" value="1"/>
</dbReference>
<feature type="region of interest" description="Disordered" evidence="4">
    <location>
        <begin position="607"/>
        <end position="690"/>
    </location>
</feature>
<dbReference type="GO" id="GO:0005096">
    <property type="term" value="F:GTPase activator activity"/>
    <property type="evidence" value="ECO:0007669"/>
    <property type="project" value="UniProtKB-KW"/>
</dbReference>